<evidence type="ECO:0000313" key="2">
    <source>
        <dbReference type="EMBL" id="KAF2217998.1"/>
    </source>
</evidence>
<protein>
    <submittedName>
        <fullName evidence="2">Uncharacterized protein</fullName>
    </submittedName>
</protein>
<dbReference type="Proteomes" id="UP000799539">
    <property type="component" value="Unassembled WGS sequence"/>
</dbReference>
<reference evidence="2" key="1">
    <citation type="journal article" date="2020" name="Stud. Mycol.">
        <title>101 Dothideomycetes genomes: a test case for predicting lifestyles and emergence of pathogens.</title>
        <authorList>
            <person name="Haridas S."/>
            <person name="Albert R."/>
            <person name="Binder M."/>
            <person name="Bloem J."/>
            <person name="Labutti K."/>
            <person name="Salamov A."/>
            <person name="Andreopoulos B."/>
            <person name="Baker S."/>
            <person name="Barry K."/>
            <person name="Bills G."/>
            <person name="Bluhm B."/>
            <person name="Cannon C."/>
            <person name="Castanera R."/>
            <person name="Culley D."/>
            <person name="Daum C."/>
            <person name="Ezra D."/>
            <person name="Gonzalez J."/>
            <person name="Henrissat B."/>
            <person name="Kuo A."/>
            <person name="Liang C."/>
            <person name="Lipzen A."/>
            <person name="Lutzoni F."/>
            <person name="Magnuson J."/>
            <person name="Mondo S."/>
            <person name="Nolan M."/>
            <person name="Ohm R."/>
            <person name="Pangilinan J."/>
            <person name="Park H.-J."/>
            <person name="Ramirez L."/>
            <person name="Alfaro M."/>
            <person name="Sun H."/>
            <person name="Tritt A."/>
            <person name="Yoshinaga Y."/>
            <person name="Zwiers L.-H."/>
            <person name="Turgeon B."/>
            <person name="Goodwin S."/>
            <person name="Spatafora J."/>
            <person name="Crous P."/>
            <person name="Grigoriev I."/>
        </authorList>
    </citation>
    <scope>NUCLEOTIDE SEQUENCE</scope>
    <source>
        <strain evidence="2">SCOH1-5</strain>
    </source>
</reference>
<proteinExistence type="predicted"/>
<name>A0A6A6FXN5_9PEZI</name>
<feature type="region of interest" description="Disordered" evidence="1">
    <location>
        <begin position="35"/>
        <end position="54"/>
    </location>
</feature>
<dbReference type="AlphaFoldDB" id="A0A6A6FXN5"/>
<keyword evidence="3" id="KW-1185">Reference proteome</keyword>
<dbReference type="EMBL" id="ML992662">
    <property type="protein sequence ID" value="KAF2217998.1"/>
    <property type="molecule type" value="Genomic_DNA"/>
</dbReference>
<accession>A0A6A6FXN5</accession>
<evidence type="ECO:0000256" key="1">
    <source>
        <dbReference type="SAM" id="MobiDB-lite"/>
    </source>
</evidence>
<gene>
    <name evidence="2" type="ORF">CERZMDRAFT_89660</name>
</gene>
<evidence type="ECO:0000313" key="3">
    <source>
        <dbReference type="Proteomes" id="UP000799539"/>
    </source>
</evidence>
<sequence length="54" mass="5782">MGQIASRHRHGLSLDAVVTGIAFEKYLISLKSATMSPSLCGHPQSSRGPRTSRS</sequence>
<organism evidence="2 3">
    <name type="scientific">Cercospora zeae-maydis SCOH1-5</name>
    <dbReference type="NCBI Taxonomy" id="717836"/>
    <lineage>
        <taxon>Eukaryota</taxon>
        <taxon>Fungi</taxon>
        <taxon>Dikarya</taxon>
        <taxon>Ascomycota</taxon>
        <taxon>Pezizomycotina</taxon>
        <taxon>Dothideomycetes</taxon>
        <taxon>Dothideomycetidae</taxon>
        <taxon>Mycosphaerellales</taxon>
        <taxon>Mycosphaerellaceae</taxon>
        <taxon>Cercospora</taxon>
    </lineage>
</organism>